<protein>
    <submittedName>
        <fullName evidence="1">Uncharacterized protein</fullName>
    </submittedName>
</protein>
<sequence>MVTRCLKTRLQNPKHKGIL</sequence>
<evidence type="ECO:0000313" key="2">
    <source>
        <dbReference type="Proteomes" id="UP001163603"/>
    </source>
</evidence>
<dbReference type="Proteomes" id="UP001163603">
    <property type="component" value="Chromosome 14"/>
</dbReference>
<accession>A0ACC0X7M3</accession>
<evidence type="ECO:0000313" key="1">
    <source>
        <dbReference type="EMBL" id="KAJ0010851.1"/>
    </source>
</evidence>
<organism evidence="1 2">
    <name type="scientific">Pistacia integerrima</name>
    <dbReference type="NCBI Taxonomy" id="434235"/>
    <lineage>
        <taxon>Eukaryota</taxon>
        <taxon>Viridiplantae</taxon>
        <taxon>Streptophyta</taxon>
        <taxon>Embryophyta</taxon>
        <taxon>Tracheophyta</taxon>
        <taxon>Spermatophyta</taxon>
        <taxon>Magnoliopsida</taxon>
        <taxon>eudicotyledons</taxon>
        <taxon>Gunneridae</taxon>
        <taxon>Pentapetalae</taxon>
        <taxon>rosids</taxon>
        <taxon>malvids</taxon>
        <taxon>Sapindales</taxon>
        <taxon>Anacardiaceae</taxon>
        <taxon>Pistacia</taxon>
    </lineage>
</organism>
<reference evidence="2" key="1">
    <citation type="journal article" date="2023" name="G3 (Bethesda)">
        <title>Genome assembly and association tests identify interacting loci associated with vigor, precocity, and sex in interspecific pistachio rootstocks.</title>
        <authorList>
            <person name="Palmer W."/>
            <person name="Jacygrad E."/>
            <person name="Sagayaradj S."/>
            <person name="Cavanaugh K."/>
            <person name="Han R."/>
            <person name="Bertier L."/>
            <person name="Beede B."/>
            <person name="Kafkas S."/>
            <person name="Golino D."/>
            <person name="Preece J."/>
            <person name="Michelmore R."/>
        </authorList>
    </citation>
    <scope>NUCLEOTIDE SEQUENCE [LARGE SCALE GENOMIC DNA]</scope>
</reference>
<keyword evidence="2" id="KW-1185">Reference proteome</keyword>
<proteinExistence type="predicted"/>
<comment type="caution">
    <text evidence="1">The sequence shown here is derived from an EMBL/GenBank/DDBJ whole genome shotgun (WGS) entry which is preliminary data.</text>
</comment>
<name>A0ACC0X7M3_9ROSI</name>
<gene>
    <name evidence="1" type="ORF">Pint_33120</name>
</gene>
<dbReference type="EMBL" id="CM047749">
    <property type="protein sequence ID" value="KAJ0010851.1"/>
    <property type="molecule type" value="Genomic_DNA"/>
</dbReference>